<dbReference type="InterPro" id="IPR000836">
    <property type="entry name" value="PRTase_dom"/>
</dbReference>
<dbReference type="CDD" id="cd06223">
    <property type="entry name" value="PRTases_typeI"/>
    <property type="match status" value="1"/>
</dbReference>
<dbReference type="PANTHER" id="PTHR47505">
    <property type="entry name" value="DNA UTILIZATION PROTEIN YHGH"/>
    <property type="match status" value="1"/>
</dbReference>
<dbReference type="AlphaFoldDB" id="A0A921ISX6"/>
<dbReference type="InterPro" id="IPR051910">
    <property type="entry name" value="ComF/GntX_DNA_util-trans"/>
</dbReference>
<organism evidence="2 3">
    <name type="scientific">Enorma phocaeensis</name>
    <dbReference type="NCBI Taxonomy" id="1871019"/>
    <lineage>
        <taxon>Bacteria</taxon>
        <taxon>Bacillati</taxon>
        <taxon>Actinomycetota</taxon>
        <taxon>Coriobacteriia</taxon>
        <taxon>Coriobacteriales</taxon>
        <taxon>Coriobacteriaceae</taxon>
        <taxon>Enorma</taxon>
    </lineage>
</organism>
<gene>
    <name evidence="2" type="ORF">K8V70_01555</name>
</gene>
<comment type="similarity">
    <text evidence="1">Belongs to the ComF/GntX family.</text>
</comment>
<comment type="caution">
    <text evidence="2">The sequence shown here is derived from an EMBL/GenBank/DDBJ whole genome shotgun (WGS) entry which is preliminary data.</text>
</comment>
<evidence type="ECO:0000313" key="2">
    <source>
        <dbReference type="EMBL" id="HJG36538.1"/>
    </source>
</evidence>
<evidence type="ECO:0000256" key="1">
    <source>
        <dbReference type="ARBA" id="ARBA00008007"/>
    </source>
</evidence>
<accession>A0A921ISX6</accession>
<dbReference type="Gene3D" id="3.40.50.2020">
    <property type="match status" value="1"/>
</dbReference>
<reference evidence="2" key="1">
    <citation type="journal article" date="2021" name="PeerJ">
        <title>Extensive microbial diversity within the chicken gut microbiome revealed by metagenomics and culture.</title>
        <authorList>
            <person name="Gilroy R."/>
            <person name="Ravi A."/>
            <person name="Getino M."/>
            <person name="Pursley I."/>
            <person name="Horton D.L."/>
            <person name="Alikhan N.F."/>
            <person name="Baker D."/>
            <person name="Gharbi K."/>
            <person name="Hall N."/>
            <person name="Watson M."/>
            <person name="Adriaenssens E.M."/>
            <person name="Foster-Nyarko E."/>
            <person name="Jarju S."/>
            <person name="Secka A."/>
            <person name="Antonio M."/>
            <person name="Oren A."/>
            <person name="Chaudhuri R.R."/>
            <person name="La Ragione R."/>
            <person name="Hildebrand F."/>
            <person name="Pallen M.J."/>
        </authorList>
    </citation>
    <scope>NUCLEOTIDE SEQUENCE</scope>
    <source>
        <strain evidence="2">ChiHjej13B12-9602</strain>
    </source>
</reference>
<dbReference type="Proteomes" id="UP000753256">
    <property type="component" value="Unassembled WGS sequence"/>
</dbReference>
<dbReference type="InterPro" id="IPR029057">
    <property type="entry name" value="PRTase-like"/>
</dbReference>
<dbReference type="PANTHER" id="PTHR47505:SF1">
    <property type="entry name" value="DNA UTILIZATION PROTEIN YHGH"/>
    <property type="match status" value="1"/>
</dbReference>
<dbReference type="RefSeq" id="WP_273188754.1">
    <property type="nucleotide sequence ID" value="NZ_DYUZ01000007.1"/>
</dbReference>
<name>A0A921ISX6_9ACTN</name>
<sequence length="268" mass="27664">MDAPQWHARRALWADRARRAGALALEAVAPTRCAGCERPGSLICDRCLAELTPIDPAHACLHCGAPFGDLLCTECGGGDEEGGFAPDGDAAAAGARIPGRCLAAAVFEGPLPRIIRAYKDGGERRLAPLLAELMVDAAIHAEEAAPERYGGFVGAADAVTFVPATAAAFSRRGFDHMEEIARAFSALVGLPLADVLVKHGSSDQRALDRAGRALHARGAYEPVGPVAGLRLVLLDDVITTGATLRGAAGALVAAGAVHVDALALARVW</sequence>
<evidence type="ECO:0000313" key="3">
    <source>
        <dbReference type="Proteomes" id="UP000753256"/>
    </source>
</evidence>
<dbReference type="SUPFAM" id="SSF53271">
    <property type="entry name" value="PRTase-like"/>
    <property type="match status" value="1"/>
</dbReference>
<reference evidence="2" key="2">
    <citation type="submission" date="2021-09" db="EMBL/GenBank/DDBJ databases">
        <authorList>
            <person name="Gilroy R."/>
        </authorList>
    </citation>
    <scope>NUCLEOTIDE SEQUENCE</scope>
    <source>
        <strain evidence="2">ChiHjej13B12-9602</strain>
    </source>
</reference>
<protein>
    <submittedName>
        <fullName evidence="2">ComF family protein</fullName>
    </submittedName>
</protein>
<proteinExistence type="inferred from homology"/>
<dbReference type="EMBL" id="DYUZ01000007">
    <property type="protein sequence ID" value="HJG36538.1"/>
    <property type="molecule type" value="Genomic_DNA"/>
</dbReference>